<feature type="domain" description="Tyrosinase copper-binding" evidence="4">
    <location>
        <begin position="138"/>
        <end position="155"/>
    </location>
</feature>
<keyword evidence="3" id="KW-1133">Transmembrane helix</keyword>
<dbReference type="Gene3D" id="1.10.1280.10">
    <property type="entry name" value="Di-copper center containing domain from catechol oxidase"/>
    <property type="match status" value="1"/>
</dbReference>
<keyword evidence="6" id="KW-1185">Reference proteome</keyword>
<dbReference type="AlphaFoldDB" id="A0A8H6Y0J2"/>
<dbReference type="Pfam" id="PF00264">
    <property type="entry name" value="Tyrosinase"/>
    <property type="match status" value="1"/>
</dbReference>
<evidence type="ECO:0000256" key="1">
    <source>
        <dbReference type="ARBA" id="ARBA00022723"/>
    </source>
</evidence>
<keyword evidence="2" id="KW-0186">Copper</keyword>
<protein>
    <submittedName>
        <fullName evidence="5">Di-copper centre-containing protein</fullName>
    </submittedName>
</protein>
<reference evidence="5" key="1">
    <citation type="submission" date="2020-05" db="EMBL/GenBank/DDBJ databases">
        <title>Mycena genomes resolve the evolution of fungal bioluminescence.</title>
        <authorList>
            <person name="Tsai I.J."/>
        </authorList>
    </citation>
    <scope>NUCLEOTIDE SEQUENCE</scope>
    <source>
        <strain evidence="5">CCC161011</strain>
    </source>
</reference>
<keyword evidence="3" id="KW-0812">Transmembrane</keyword>
<gene>
    <name evidence="5" type="ORF">MVEN_01320200</name>
</gene>
<name>A0A8H6Y0J2_9AGAR</name>
<feature type="transmembrane region" description="Helical" evidence="3">
    <location>
        <begin position="26"/>
        <end position="48"/>
    </location>
</feature>
<proteinExistence type="predicted"/>
<dbReference type="EMBL" id="JACAZI010000010">
    <property type="protein sequence ID" value="KAF7350174.1"/>
    <property type="molecule type" value="Genomic_DNA"/>
</dbReference>
<dbReference type="PANTHER" id="PTHR11474:SF126">
    <property type="entry name" value="TYROSINASE-LIKE PROTEIN TYR-1-RELATED"/>
    <property type="match status" value="1"/>
</dbReference>
<dbReference type="SUPFAM" id="SSF48056">
    <property type="entry name" value="Di-copper centre-containing domain"/>
    <property type="match status" value="1"/>
</dbReference>
<keyword evidence="1" id="KW-0479">Metal-binding</keyword>
<evidence type="ECO:0000256" key="3">
    <source>
        <dbReference type="SAM" id="Phobius"/>
    </source>
</evidence>
<evidence type="ECO:0000256" key="2">
    <source>
        <dbReference type="ARBA" id="ARBA00023008"/>
    </source>
</evidence>
<dbReference type="InterPro" id="IPR008922">
    <property type="entry name" value="Di-copper_centre_dom_sf"/>
</dbReference>
<evidence type="ECO:0000259" key="4">
    <source>
        <dbReference type="PROSITE" id="PS00497"/>
    </source>
</evidence>
<comment type="caution">
    <text evidence="5">The sequence shown here is derived from an EMBL/GenBank/DDBJ whole genome shotgun (WGS) entry which is preliminary data.</text>
</comment>
<evidence type="ECO:0000313" key="6">
    <source>
        <dbReference type="Proteomes" id="UP000620124"/>
    </source>
</evidence>
<evidence type="ECO:0000313" key="5">
    <source>
        <dbReference type="EMBL" id="KAF7350174.1"/>
    </source>
</evidence>
<dbReference type="GO" id="GO:0046872">
    <property type="term" value="F:metal ion binding"/>
    <property type="evidence" value="ECO:0007669"/>
    <property type="project" value="UniProtKB-KW"/>
</dbReference>
<organism evidence="5 6">
    <name type="scientific">Mycena venus</name>
    <dbReference type="NCBI Taxonomy" id="2733690"/>
    <lineage>
        <taxon>Eukaryota</taxon>
        <taxon>Fungi</taxon>
        <taxon>Dikarya</taxon>
        <taxon>Basidiomycota</taxon>
        <taxon>Agaricomycotina</taxon>
        <taxon>Agaricomycetes</taxon>
        <taxon>Agaricomycetidae</taxon>
        <taxon>Agaricales</taxon>
        <taxon>Marasmiineae</taxon>
        <taxon>Mycenaceae</taxon>
        <taxon>Mycena</taxon>
    </lineage>
</organism>
<keyword evidence="3" id="KW-0472">Membrane</keyword>
<dbReference type="Proteomes" id="UP000620124">
    <property type="component" value="Unassembled WGS sequence"/>
</dbReference>
<dbReference type="GO" id="GO:0016491">
    <property type="term" value="F:oxidoreductase activity"/>
    <property type="evidence" value="ECO:0007669"/>
    <property type="project" value="InterPro"/>
</dbReference>
<sequence length="389" mass="43979">MAEAKRREPSNLRCDNRLAAHQGMQFLVVSLTMFFPLGTVLSASLFLLSTPVAEAICVKPAVRREWRTLSVAERTEWIDAVKCLANLPHDTALTPTVDRSISNIPPINSSSSYYDDFVYMHMRVHVHHDVDEWTYKIHFTGLFLPWHRWFVAVYESALKSRCGFTGTSPYWNWVEDSKDVFNSVMFRDSNPISGLGGWGDPSNDIRVPDGAFSNKSSFRLTYPSPHTLRRNWTMQPYLNWPLDERDKLVNGFVGDYKGFQSYFEGYNGSHGAVHLMLGGDHGGQCPGDAPPDCVGGPTFSPNEPLFWMHHGMVDKMWFDWQNKHPSNKKAFFGGSVQALDNATYYHEFPNGAGPFYNISSTMPSDGLFPPPKISDVLSTTDGMLCYVYE</sequence>
<dbReference type="PANTHER" id="PTHR11474">
    <property type="entry name" value="TYROSINASE FAMILY MEMBER"/>
    <property type="match status" value="1"/>
</dbReference>
<dbReference type="PRINTS" id="PR00092">
    <property type="entry name" value="TYROSINASE"/>
</dbReference>
<dbReference type="PROSITE" id="PS00497">
    <property type="entry name" value="TYROSINASE_1"/>
    <property type="match status" value="1"/>
</dbReference>
<dbReference type="InterPro" id="IPR002227">
    <property type="entry name" value="Tyrosinase_Cu-bd"/>
</dbReference>
<accession>A0A8H6Y0J2</accession>
<dbReference type="OrthoDB" id="6132182at2759"/>
<dbReference type="InterPro" id="IPR050316">
    <property type="entry name" value="Tyrosinase/Hemocyanin"/>
</dbReference>